<dbReference type="STRING" id="403673.A0A177WGE7"/>
<reference evidence="11 12" key="1">
    <citation type="submission" date="2006-10" db="EMBL/GenBank/DDBJ databases">
        <title>The Genome Sequence of Batrachochytrium dendrobatidis JEL423.</title>
        <authorList>
            <consortium name="The Broad Institute Genome Sequencing Platform"/>
            <person name="Birren B."/>
            <person name="Lander E."/>
            <person name="Galagan J."/>
            <person name="Cuomo C."/>
            <person name="Devon K."/>
            <person name="Jaffe D."/>
            <person name="Butler J."/>
            <person name="Alvarez P."/>
            <person name="Gnerre S."/>
            <person name="Grabherr M."/>
            <person name="Kleber M."/>
            <person name="Mauceli E."/>
            <person name="Brockman W."/>
            <person name="Young S."/>
            <person name="LaButti K."/>
            <person name="Sykes S."/>
            <person name="DeCaprio D."/>
            <person name="Crawford M."/>
            <person name="Koehrsen M."/>
            <person name="Engels R."/>
            <person name="Montgomery P."/>
            <person name="Pearson M."/>
            <person name="Howarth C."/>
            <person name="Larson L."/>
            <person name="White J."/>
            <person name="O'Leary S."/>
            <person name="Kodira C."/>
            <person name="Zeng Q."/>
            <person name="Yandava C."/>
            <person name="Alvarado L."/>
            <person name="Longcore J."/>
            <person name="James T."/>
        </authorList>
    </citation>
    <scope>NUCLEOTIDE SEQUENCE [LARGE SCALE GENOMIC DNA]</scope>
    <source>
        <strain evidence="11 12">JEL423</strain>
    </source>
</reference>
<dbReference type="InterPro" id="IPR022775">
    <property type="entry name" value="AP_mu_sigma_su"/>
</dbReference>
<feature type="domain" description="AP complex mu/sigma subunit" evidence="10">
    <location>
        <begin position="14"/>
        <end position="154"/>
    </location>
</feature>
<evidence type="ECO:0000256" key="6">
    <source>
        <dbReference type="ARBA" id="ARBA00023034"/>
    </source>
</evidence>
<name>A0A177WGE7_BATDL</name>
<evidence type="ECO:0000256" key="9">
    <source>
        <dbReference type="PIRNR" id="PIRNR015588"/>
    </source>
</evidence>
<evidence type="ECO:0000256" key="5">
    <source>
        <dbReference type="ARBA" id="ARBA00022927"/>
    </source>
</evidence>
<keyword evidence="4 9" id="KW-0813">Transport</keyword>
<comment type="subcellular location">
    <subcellularLocation>
        <location evidence="2">Cytoplasmic vesicle</location>
        <location evidence="2">Clathrin-coated vesicle membrane</location>
    </subcellularLocation>
    <subcellularLocation>
        <location evidence="1">Golgi apparatus</location>
    </subcellularLocation>
</comment>
<keyword evidence="7 9" id="KW-0472">Membrane</keyword>
<evidence type="ECO:0000313" key="11">
    <source>
        <dbReference type="EMBL" id="OAJ39199.1"/>
    </source>
</evidence>
<dbReference type="PIRSF" id="PIRSF015588">
    <property type="entry name" value="AP_complex_sigma"/>
    <property type="match status" value="1"/>
</dbReference>
<evidence type="ECO:0000256" key="8">
    <source>
        <dbReference type="ARBA" id="ARBA00023329"/>
    </source>
</evidence>
<evidence type="ECO:0000256" key="7">
    <source>
        <dbReference type="ARBA" id="ARBA00023136"/>
    </source>
</evidence>
<dbReference type="Gene3D" id="3.30.450.60">
    <property type="match status" value="1"/>
</dbReference>
<keyword evidence="5 9" id="KW-0653">Protein transport</keyword>
<dbReference type="FunFam" id="3.30.450.60:FF:000007">
    <property type="entry name" value="AP complex subunit sigma"/>
    <property type="match status" value="1"/>
</dbReference>
<evidence type="ECO:0000256" key="2">
    <source>
        <dbReference type="ARBA" id="ARBA00004640"/>
    </source>
</evidence>
<dbReference type="Pfam" id="PF01217">
    <property type="entry name" value="Clat_adaptor_s"/>
    <property type="match status" value="1"/>
</dbReference>
<dbReference type="EMBL" id="DS022302">
    <property type="protein sequence ID" value="OAJ39199.1"/>
    <property type="molecule type" value="Genomic_DNA"/>
</dbReference>
<dbReference type="PANTHER" id="PTHR11753">
    <property type="entry name" value="ADAPTOR COMPLEXES SMALL SUBUNIT FAMILY"/>
    <property type="match status" value="1"/>
</dbReference>
<dbReference type="VEuPathDB" id="FungiDB:BDEG_23063"/>
<dbReference type="AlphaFoldDB" id="A0A177WGE7"/>
<protein>
    <recommendedName>
        <fullName evidence="9">AP complex subunit sigma</fullName>
    </recommendedName>
</protein>
<dbReference type="GO" id="GO:0035615">
    <property type="term" value="F:clathrin adaptor activity"/>
    <property type="evidence" value="ECO:0007669"/>
    <property type="project" value="InterPro"/>
</dbReference>
<reference evidence="11 12" key="2">
    <citation type="submission" date="2016-05" db="EMBL/GenBank/DDBJ databases">
        <title>Lineage-specific infection strategies underlie the spectrum of fungal disease in amphibians.</title>
        <authorList>
            <person name="Cuomo C.A."/>
            <person name="Farrer R.A."/>
            <person name="James T."/>
            <person name="Longcore J."/>
            <person name="Birren B."/>
        </authorList>
    </citation>
    <scope>NUCLEOTIDE SEQUENCE [LARGE SCALE GENOMIC DNA]</scope>
    <source>
        <strain evidence="11 12">JEL423</strain>
    </source>
</reference>
<dbReference type="CDD" id="cd14831">
    <property type="entry name" value="AP1_sigma"/>
    <property type="match status" value="1"/>
</dbReference>
<dbReference type="InterPro" id="IPR011012">
    <property type="entry name" value="Longin-like_dom_sf"/>
</dbReference>
<evidence type="ECO:0000256" key="4">
    <source>
        <dbReference type="ARBA" id="ARBA00022448"/>
    </source>
</evidence>
<dbReference type="GO" id="GO:0030121">
    <property type="term" value="C:AP-1 adaptor complex"/>
    <property type="evidence" value="ECO:0007669"/>
    <property type="project" value="InterPro"/>
</dbReference>
<dbReference type="GO" id="GO:0006886">
    <property type="term" value="P:intracellular protein transport"/>
    <property type="evidence" value="ECO:0007669"/>
    <property type="project" value="UniProtKB-UniRule"/>
</dbReference>
<dbReference type="InterPro" id="IPR044733">
    <property type="entry name" value="AP1_sigma"/>
</dbReference>
<dbReference type="OrthoDB" id="371463at2759"/>
<dbReference type="SUPFAM" id="SSF64356">
    <property type="entry name" value="SNARE-like"/>
    <property type="match status" value="1"/>
</dbReference>
<evidence type="ECO:0000256" key="3">
    <source>
        <dbReference type="ARBA" id="ARBA00006972"/>
    </source>
</evidence>
<proteinExistence type="inferred from homology"/>
<evidence type="ECO:0000256" key="1">
    <source>
        <dbReference type="ARBA" id="ARBA00004555"/>
    </source>
</evidence>
<keyword evidence="8" id="KW-0968">Cytoplasmic vesicle</keyword>
<dbReference type="eggNOG" id="KOG0934">
    <property type="taxonomic scope" value="Eukaryota"/>
</dbReference>
<dbReference type="Proteomes" id="UP000077115">
    <property type="component" value="Unassembled WGS sequence"/>
</dbReference>
<dbReference type="InterPro" id="IPR016635">
    <property type="entry name" value="AP_complex_ssu"/>
</dbReference>
<sequence>MRNSISNHFKSMGIKFLLLVSRQGKIRLTKWFTSDWGIKEKTKIVRDVSQMVLARKAKMCNVLEFKDFKVVYRRYASLFFVVGTDVNENELLTLEVIHRYVEILDKWFMNVCELDIIFNFQQAYTIIDELLIGGELQDSSKRAVLNTLKRIDEAERQEAMERI</sequence>
<accession>A0A177WGE7</accession>
<keyword evidence="6" id="KW-0333">Golgi apparatus</keyword>
<dbReference type="GO" id="GO:0005829">
    <property type="term" value="C:cytosol"/>
    <property type="evidence" value="ECO:0007669"/>
    <property type="project" value="GOC"/>
</dbReference>
<evidence type="ECO:0000313" key="12">
    <source>
        <dbReference type="Proteomes" id="UP000077115"/>
    </source>
</evidence>
<dbReference type="GO" id="GO:0016482">
    <property type="term" value="P:cytosolic transport"/>
    <property type="evidence" value="ECO:0007669"/>
    <property type="project" value="UniProtKB-ARBA"/>
</dbReference>
<organism evidence="11 12">
    <name type="scientific">Batrachochytrium dendrobatidis (strain JEL423)</name>
    <dbReference type="NCBI Taxonomy" id="403673"/>
    <lineage>
        <taxon>Eukaryota</taxon>
        <taxon>Fungi</taxon>
        <taxon>Fungi incertae sedis</taxon>
        <taxon>Chytridiomycota</taxon>
        <taxon>Chytridiomycota incertae sedis</taxon>
        <taxon>Chytridiomycetes</taxon>
        <taxon>Rhizophydiales</taxon>
        <taxon>Rhizophydiales incertae sedis</taxon>
        <taxon>Batrachochytrium</taxon>
    </lineage>
</organism>
<gene>
    <name evidence="11" type="ORF">BDEG_23063</name>
</gene>
<evidence type="ECO:0000259" key="10">
    <source>
        <dbReference type="Pfam" id="PF01217"/>
    </source>
</evidence>
<comment type="similarity">
    <text evidence="3 9">Belongs to the adaptor complexes small subunit family.</text>
</comment>